<dbReference type="InterPro" id="IPR031311">
    <property type="entry name" value="CHIT_BIND_RR_consensus"/>
</dbReference>
<dbReference type="Pfam" id="PF00379">
    <property type="entry name" value="Chitin_bind_4"/>
    <property type="match status" value="1"/>
</dbReference>
<dbReference type="PROSITE" id="PS00233">
    <property type="entry name" value="CHIT_BIND_RR_1"/>
    <property type="match status" value="1"/>
</dbReference>
<dbReference type="Proteomes" id="UP000838756">
    <property type="component" value="Unassembled WGS sequence"/>
</dbReference>
<comment type="caution">
    <text evidence="5">The sequence shown here is derived from an EMBL/GenBank/DDBJ whole genome shotgun (WGS) entry which is preliminary data.</text>
</comment>
<proteinExistence type="predicted"/>
<dbReference type="InterPro" id="IPR000618">
    <property type="entry name" value="Insect_cuticle"/>
</dbReference>
<evidence type="ECO:0000313" key="5">
    <source>
        <dbReference type="EMBL" id="CAH2227637.1"/>
    </source>
</evidence>
<dbReference type="InterPro" id="IPR050468">
    <property type="entry name" value="Cuticle_Struct_Prot"/>
</dbReference>
<dbReference type="EMBL" id="CAKXAJ010023346">
    <property type="protein sequence ID" value="CAH2227637.1"/>
    <property type="molecule type" value="Genomic_DNA"/>
</dbReference>
<keyword evidence="6" id="KW-1185">Reference proteome</keyword>
<name>A0A8S4QZ20_9NEOP</name>
<evidence type="ECO:0000256" key="4">
    <source>
        <dbReference type="SAM" id="SignalP"/>
    </source>
</evidence>
<dbReference type="PANTHER" id="PTHR10380:SF238">
    <property type="entry name" value="CUTICULAR PROTEIN 65EA-RELATED"/>
    <property type="match status" value="1"/>
</dbReference>
<dbReference type="GO" id="GO:0008010">
    <property type="term" value="F:structural constituent of chitin-based larval cuticle"/>
    <property type="evidence" value="ECO:0007669"/>
    <property type="project" value="TreeGrafter"/>
</dbReference>
<protein>
    <submittedName>
        <fullName evidence="5">Jg10129 protein</fullName>
    </submittedName>
</protein>
<evidence type="ECO:0000313" key="6">
    <source>
        <dbReference type="Proteomes" id="UP000838756"/>
    </source>
</evidence>
<dbReference type="AlphaFoldDB" id="A0A8S4QZ20"/>
<gene>
    <name evidence="5" type="primary">jg10129</name>
    <name evidence="5" type="ORF">PAEG_LOCUS8015</name>
</gene>
<sequence>QFLVVLAVAVACAAADVSHILTPNSQVPIVRSDYELNPEGNTYKFAYQTGNDIYAQAEGIVRTISNDEAVHEVRGSYSYLSPDGTPVEVTYTAGPEGFVASGSHLPVGPPIPEAIQRSLEYIKSQPQYVEKPYKPL</sequence>
<dbReference type="GO" id="GO:0062129">
    <property type="term" value="C:chitin-based extracellular matrix"/>
    <property type="evidence" value="ECO:0007669"/>
    <property type="project" value="TreeGrafter"/>
</dbReference>
<organism evidence="5 6">
    <name type="scientific">Pararge aegeria aegeria</name>
    <dbReference type="NCBI Taxonomy" id="348720"/>
    <lineage>
        <taxon>Eukaryota</taxon>
        <taxon>Metazoa</taxon>
        <taxon>Ecdysozoa</taxon>
        <taxon>Arthropoda</taxon>
        <taxon>Hexapoda</taxon>
        <taxon>Insecta</taxon>
        <taxon>Pterygota</taxon>
        <taxon>Neoptera</taxon>
        <taxon>Endopterygota</taxon>
        <taxon>Lepidoptera</taxon>
        <taxon>Glossata</taxon>
        <taxon>Ditrysia</taxon>
        <taxon>Papilionoidea</taxon>
        <taxon>Nymphalidae</taxon>
        <taxon>Satyrinae</taxon>
        <taxon>Satyrini</taxon>
        <taxon>Parargina</taxon>
        <taxon>Pararge</taxon>
    </lineage>
</organism>
<feature type="non-terminal residue" evidence="5">
    <location>
        <position position="1"/>
    </location>
</feature>
<keyword evidence="1 3" id="KW-0193">Cuticle</keyword>
<dbReference type="OrthoDB" id="7998177at2759"/>
<dbReference type="PANTHER" id="PTHR10380">
    <property type="entry name" value="CUTICLE PROTEIN"/>
    <property type="match status" value="1"/>
</dbReference>
<feature type="chain" id="PRO_5035852224" evidence="4">
    <location>
        <begin position="16"/>
        <end position="136"/>
    </location>
</feature>
<feature type="signal peptide" evidence="4">
    <location>
        <begin position="1"/>
        <end position="15"/>
    </location>
</feature>
<evidence type="ECO:0000256" key="2">
    <source>
        <dbReference type="ARBA" id="ARBA00022729"/>
    </source>
</evidence>
<evidence type="ECO:0000256" key="1">
    <source>
        <dbReference type="ARBA" id="ARBA00022460"/>
    </source>
</evidence>
<evidence type="ECO:0000256" key="3">
    <source>
        <dbReference type="PROSITE-ProRule" id="PRU00497"/>
    </source>
</evidence>
<reference evidence="5" key="1">
    <citation type="submission" date="2022-03" db="EMBL/GenBank/DDBJ databases">
        <authorList>
            <person name="Lindestad O."/>
        </authorList>
    </citation>
    <scope>NUCLEOTIDE SEQUENCE</scope>
</reference>
<dbReference type="PRINTS" id="PR00947">
    <property type="entry name" value="CUTICLE"/>
</dbReference>
<keyword evidence="2 4" id="KW-0732">Signal</keyword>
<dbReference type="PROSITE" id="PS51155">
    <property type="entry name" value="CHIT_BIND_RR_2"/>
    <property type="match status" value="1"/>
</dbReference>
<accession>A0A8S4QZ20</accession>